<sequence>MTSEHSKRHGVGAEIPGGVAPSAGGRPPRRRRLGAVLREARSLPTVLLLAFCLLVGVPATIGLTPAQELTVAGQTLSVGARLPSLSVSGPARLVQIGNTRLDIAPLQVYGPLRPQVTLGPIQRNEAAAAAVDPATGAQVRAAAVSTVSTGFLRWYCWATLGLLAFTLAATAVAAYIRILVILRRQSRILHRQVTAAELWHSGAGQFRRMACIAVAVTMMCWAGTGALAYTGTVHGLQSVRSLSDLVGTHHLSPLAVGPKVTGYTGAVIGDSRAARVGGAPVAGATADDIACGRSADSLAAEIGMMRGQRVLNLACSGASVPRGLLGPQAQGGRTLPSQVGRLKQVDGLKYVAVVIGPNDLYWADFLQYCYAVADCQDRLTQGEFDYRLATFDRDYGELLHNLNDLPGRPQIVIVKSYDVFNADASCADARGPAGVSGLNPSNITLLSSRNKALNDVLVSGAQKYGFSIASPRLAPLCTDSADRLGADIQGLDGTHPFHPTGIGSMRLASAVVQAIRADTGA</sequence>
<dbReference type="Proteomes" id="UP001059617">
    <property type="component" value="Chromosome"/>
</dbReference>
<keyword evidence="4" id="KW-1185">Reference proteome</keyword>
<evidence type="ECO:0000256" key="1">
    <source>
        <dbReference type="SAM" id="MobiDB-lite"/>
    </source>
</evidence>
<organism evidence="3 4">
    <name type="scientific">Dactylosporangium fulvum</name>
    <dbReference type="NCBI Taxonomy" id="53359"/>
    <lineage>
        <taxon>Bacteria</taxon>
        <taxon>Bacillati</taxon>
        <taxon>Actinomycetota</taxon>
        <taxon>Actinomycetes</taxon>
        <taxon>Micromonosporales</taxon>
        <taxon>Micromonosporaceae</taxon>
        <taxon>Dactylosporangium</taxon>
    </lineage>
</organism>
<feature type="compositionally biased region" description="Low complexity" evidence="1">
    <location>
        <begin position="16"/>
        <end position="26"/>
    </location>
</feature>
<dbReference type="EMBL" id="CP073720">
    <property type="protein sequence ID" value="UWP86837.1"/>
    <property type="molecule type" value="Genomic_DNA"/>
</dbReference>
<keyword evidence="2" id="KW-1133">Transmembrane helix</keyword>
<name>A0ABY5WAE8_9ACTN</name>
<protein>
    <recommendedName>
        <fullName evidence="5">SGNH hydrolase-type esterase domain-containing protein</fullName>
    </recommendedName>
</protein>
<reference evidence="3" key="2">
    <citation type="submission" date="2022-09" db="EMBL/GenBank/DDBJ databases">
        <title>Biosynthetic gene clusters of Dactylosporangioum fulvum.</title>
        <authorList>
            <person name="Caradec T."/>
        </authorList>
    </citation>
    <scope>NUCLEOTIDE SEQUENCE</scope>
    <source>
        <strain evidence="3">NRRL B-16292</strain>
    </source>
</reference>
<evidence type="ECO:0000313" key="3">
    <source>
        <dbReference type="EMBL" id="UWP86837.1"/>
    </source>
</evidence>
<feature type="region of interest" description="Disordered" evidence="1">
    <location>
        <begin position="1"/>
        <end position="29"/>
    </location>
</feature>
<feature type="transmembrane region" description="Helical" evidence="2">
    <location>
        <begin position="209"/>
        <end position="229"/>
    </location>
</feature>
<reference evidence="3" key="1">
    <citation type="submission" date="2021-04" db="EMBL/GenBank/DDBJ databases">
        <authorList>
            <person name="Hartkoorn R.C."/>
            <person name="Beaudoing E."/>
            <person name="Hot D."/>
        </authorList>
    </citation>
    <scope>NUCLEOTIDE SEQUENCE</scope>
    <source>
        <strain evidence="3">NRRL B-16292</strain>
    </source>
</reference>
<dbReference type="RefSeq" id="WP_259866411.1">
    <property type="nucleotide sequence ID" value="NZ_BAAAST010000004.1"/>
</dbReference>
<proteinExistence type="predicted"/>
<evidence type="ECO:0000313" key="4">
    <source>
        <dbReference type="Proteomes" id="UP001059617"/>
    </source>
</evidence>
<gene>
    <name evidence="3" type="ORF">Dfulv_22375</name>
</gene>
<feature type="compositionally biased region" description="Basic residues" evidence="1">
    <location>
        <begin position="1"/>
        <end position="10"/>
    </location>
</feature>
<feature type="transmembrane region" description="Helical" evidence="2">
    <location>
        <begin position="157"/>
        <end position="182"/>
    </location>
</feature>
<feature type="transmembrane region" description="Helical" evidence="2">
    <location>
        <begin position="40"/>
        <end position="61"/>
    </location>
</feature>
<keyword evidence="2" id="KW-0472">Membrane</keyword>
<dbReference type="Gene3D" id="3.40.50.1110">
    <property type="entry name" value="SGNH hydrolase"/>
    <property type="match status" value="1"/>
</dbReference>
<dbReference type="SUPFAM" id="SSF52266">
    <property type="entry name" value="SGNH hydrolase"/>
    <property type="match status" value="1"/>
</dbReference>
<evidence type="ECO:0008006" key="5">
    <source>
        <dbReference type="Google" id="ProtNLM"/>
    </source>
</evidence>
<keyword evidence="2" id="KW-0812">Transmembrane</keyword>
<accession>A0ABY5WAE8</accession>
<evidence type="ECO:0000256" key="2">
    <source>
        <dbReference type="SAM" id="Phobius"/>
    </source>
</evidence>
<dbReference type="InterPro" id="IPR036514">
    <property type="entry name" value="SGNH_hydro_sf"/>
</dbReference>